<organism evidence="2 3">
    <name type="scientific">Pigmentiphaga humi</name>
    <dbReference type="NCBI Taxonomy" id="2478468"/>
    <lineage>
        <taxon>Bacteria</taxon>
        <taxon>Pseudomonadati</taxon>
        <taxon>Pseudomonadota</taxon>
        <taxon>Betaproteobacteria</taxon>
        <taxon>Burkholderiales</taxon>
        <taxon>Alcaligenaceae</taxon>
        <taxon>Pigmentiphaga</taxon>
    </lineage>
</organism>
<feature type="transmembrane region" description="Helical" evidence="1">
    <location>
        <begin position="12"/>
        <end position="37"/>
    </location>
</feature>
<dbReference type="EMBL" id="UWPJ01000025">
    <property type="protein sequence ID" value="VCU71236.1"/>
    <property type="molecule type" value="Genomic_DNA"/>
</dbReference>
<sequence length="124" mass="13525">MTFDRFAALATRASGSAAAFGLACCAVIVWGLCGPLFGFSENWQLVVNTGTTIVTFLMVFVIQHGQNKDSAALHLKLDELLGAMEGANSKLVAVEQLDEEHLRRLSERYHALAEHFAKTADTRD</sequence>
<evidence type="ECO:0000313" key="3">
    <source>
        <dbReference type="Proteomes" id="UP000277294"/>
    </source>
</evidence>
<keyword evidence="1" id="KW-1133">Transmembrane helix</keyword>
<accession>A0A3P4B6T6</accession>
<proteinExistence type="predicted"/>
<dbReference type="GO" id="GO:0055085">
    <property type="term" value="P:transmembrane transport"/>
    <property type="evidence" value="ECO:0007669"/>
    <property type="project" value="InterPro"/>
</dbReference>
<feature type="transmembrane region" description="Helical" evidence="1">
    <location>
        <begin position="43"/>
        <end position="62"/>
    </location>
</feature>
<keyword evidence="1" id="KW-0812">Transmembrane</keyword>
<protein>
    <submittedName>
        <fullName evidence="2">Low affinity iron permease</fullName>
    </submittedName>
</protein>
<keyword evidence="3" id="KW-1185">Reference proteome</keyword>
<gene>
    <name evidence="2" type="ORF">PIGHUM_03317</name>
</gene>
<dbReference type="PROSITE" id="PS51257">
    <property type="entry name" value="PROKAR_LIPOPROTEIN"/>
    <property type="match status" value="1"/>
</dbReference>
<dbReference type="InterPro" id="IPR007251">
    <property type="entry name" value="Iron_permease_Fet4"/>
</dbReference>
<name>A0A3P4B6T6_9BURK</name>
<dbReference type="Pfam" id="PF04120">
    <property type="entry name" value="Iron_permease"/>
    <property type="match status" value="1"/>
</dbReference>
<dbReference type="Proteomes" id="UP000277294">
    <property type="component" value="Unassembled WGS sequence"/>
</dbReference>
<dbReference type="RefSeq" id="WP_425466735.1">
    <property type="nucleotide sequence ID" value="NZ_UWPJ01000025.1"/>
</dbReference>
<evidence type="ECO:0000313" key="2">
    <source>
        <dbReference type="EMBL" id="VCU71236.1"/>
    </source>
</evidence>
<evidence type="ECO:0000256" key="1">
    <source>
        <dbReference type="SAM" id="Phobius"/>
    </source>
</evidence>
<dbReference type="AlphaFoldDB" id="A0A3P4B6T6"/>
<reference evidence="2 3" key="1">
    <citation type="submission" date="2018-10" db="EMBL/GenBank/DDBJ databases">
        <authorList>
            <person name="Criscuolo A."/>
        </authorList>
    </citation>
    <scope>NUCLEOTIDE SEQUENCE [LARGE SCALE GENOMIC DNA]</scope>
    <source>
        <strain evidence="2">DnA1</strain>
    </source>
</reference>
<keyword evidence="1" id="KW-0472">Membrane</keyword>